<keyword evidence="1" id="KW-0732">Signal</keyword>
<reference evidence="2 3" key="2">
    <citation type="submission" date="2015-05" db="EMBL/GenBank/DDBJ databases">
        <authorList>
            <person name="Morales-Cruz A."/>
            <person name="Amrine K.C."/>
            <person name="Cantu D."/>
        </authorList>
    </citation>
    <scope>NUCLEOTIDE SEQUENCE [LARGE SCALE GENOMIC DNA]</scope>
    <source>
        <strain evidence="2">UCRPC4</strain>
    </source>
</reference>
<feature type="chain" id="PRO_5002543037" evidence="1">
    <location>
        <begin position="19"/>
        <end position="187"/>
    </location>
</feature>
<name>A0A0G2DTQ1_PHACM</name>
<feature type="signal peptide" evidence="1">
    <location>
        <begin position="1"/>
        <end position="18"/>
    </location>
</feature>
<evidence type="ECO:0000256" key="1">
    <source>
        <dbReference type="SAM" id="SignalP"/>
    </source>
</evidence>
<protein>
    <submittedName>
        <fullName evidence="2">Putativebinding protein</fullName>
    </submittedName>
</protein>
<dbReference type="Proteomes" id="UP000053317">
    <property type="component" value="Unassembled WGS sequence"/>
</dbReference>
<comment type="caution">
    <text evidence="2">The sequence shown here is derived from an EMBL/GenBank/DDBJ whole genome shotgun (WGS) entry which is preliminary data.</text>
</comment>
<evidence type="ECO:0000313" key="2">
    <source>
        <dbReference type="EMBL" id="KKY14317.1"/>
    </source>
</evidence>
<evidence type="ECO:0000313" key="3">
    <source>
        <dbReference type="Proteomes" id="UP000053317"/>
    </source>
</evidence>
<dbReference type="OrthoDB" id="5430620at2759"/>
<dbReference type="InterPro" id="IPR052820">
    <property type="entry name" value="PhiA_domain"/>
</dbReference>
<dbReference type="EMBL" id="LCWF01000231">
    <property type="protein sequence ID" value="KKY14317.1"/>
    <property type="molecule type" value="Genomic_DNA"/>
</dbReference>
<proteinExistence type="predicted"/>
<keyword evidence="3" id="KW-1185">Reference proteome</keyword>
<dbReference type="PANTHER" id="PTHR42047:SF1">
    <property type="entry name" value="PROTEIN, PUTATIVE (AFU_ORTHOLOGUE AFUA_6G03560)-RELATED"/>
    <property type="match status" value="1"/>
</dbReference>
<gene>
    <name evidence="2" type="ORF">UCRPC4_g06772</name>
</gene>
<dbReference type="AlphaFoldDB" id="A0A0G2DTQ1"/>
<accession>A0A0G2DTQ1</accession>
<organism evidence="2 3">
    <name type="scientific">Phaeomoniella chlamydospora</name>
    <name type="common">Phaeoacremonium chlamydosporum</name>
    <dbReference type="NCBI Taxonomy" id="158046"/>
    <lineage>
        <taxon>Eukaryota</taxon>
        <taxon>Fungi</taxon>
        <taxon>Dikarya</taxon>
        <taxon>Ascomycota</taxon>
        <taxon>Pezizomycotina</taxon>
        <taxon>Eurotiomycetes</taxon>
        <taxon>Chaetothyriomycetidae</taxon>
        <taxon>Phaeomoniellales</taxon>
        <taxon>Phaeomoniellaceae</taxon>
        <taxon>Phaeomoniella</taxon>
    </lineage>
</organism>
<reference evidence="2 3" key="1">
    <citation type="submission" date="2015-05" db="EMBL/GenBank/DDBJ databases">
        <title>Distinctive expansion of gene families associated with plant cell wall degradation and secondary metabolism in the genomes of grapevine trunk pathogens.</title>
        <authorList>
            <person name="Lawrence D.P."/>
            <person name="Travadon R."/>
            <person name="Rolshausen P.E."/>
            <person name="Baumgartner K."/>
        </authorList>
    </citation>
    <scope>NUCLEOTIDE SEQUENCE [LARGE SCALE GENOMIC DNA]</scope>
    <source>
        <strain evidence="2">UCRPC4</strain>
    </source>
</reference>
<dbReference type="PANTHER" id="PTHR42047">
    <property type="entry name" value="PROTEIN, PUTATIVE (AFU_ORTHOLOGUE AFUA_6G03560)-RELATED"/>
    <property type="match status" value="1"/>
</dbReference>
<sequence>MQFSFAFVAAVLPFLASAAPTLVPRDESSTPYTVTSLRSGSAIQYSTLVASGTHFYLGSSNSTAVLGTDNNLNVAVPGGQQIYLETTGALRYTVPHSGAIPSDAAANPIIYTASEQGSSSVFTGSISTSSPGSTGLIACPVSGYNPAGAYQVYANTDDLAAPSGNNEDCLSFEAVTLAYNGTTAWEY</sequence>